<dbReference type="GO" id="GO:0004115">
    <property type="term" value="F:3',5'-cyclic-AMP phosphodiesterase activity"/>
    <property type="evidence" value="ECO:0007669"/>
    <property type="project" value="InterPro"/>
</dbReference>
<evidence type="ECO:0000313" key="2">
    <source>
        <dbReference type="EMBL" id="QOP42760.1"/>
    </source>
</evidence>
<proteinExistence type="predicted"/>
<dbReference type="RefSeq" id="WP_193151095.1">
    <property type="nucleotide sequence ID" value="NZ_CP041235.1"/>
</dbReference>
<dbReference type="Proteomes" id="UP000593719">
    <property type="component" value="Chromosome"/>
</dbReference>
<dbReference type="GO" id="GO:1902660">
    <property type="term" value="P:negative regulation of glucose mediated signaling pathway"/>
    <property type="evidence" value="ECO:0007669"/>
    <property type="project" value="TreeGrafter"/>
</dbReference>
<dbReference type="AlphaFoldDB" id="A0A7M1AZ87"/>
<name>A0A7M1AZ87_9BACT</name>
<organism evidence="2 3">
    <name type="scientific">Sulfurimonas sediminis</name>
    <dbReference type="NCBI Taxonomy" id="2590020"/>
    <lineage>
        <taxon>Bacteria</taxon>
        <taxon>Pseudomonadati</taxon>
        <taxon>Campylobacterota</taxon>
        <taxon>Epsilonproteobacteria</taxon>
        <taxon>Campylobacterales</taxon>
        <taxon>Sulfurimonadaceae</taxon>
        <taxon>Sulfurimonas</taxon>
    </lineage>
</organism>
<protein>
    <submittedName>
        <fullName evidence="2">3',5'-cyclic-nucleotide phosphodiesterase</fullName>
    </submittedName>
</protein>
<dbReference type="SUPFAM" id="SSF56281">
    <property type="entry name" value="Metallo-hydrolase/oxidoreductase"/>
    <property type="match status" value="1"/>
</dbReference>
<evidence type="ECO:0000313" key="3">
    <source>
        <dbReference type="Proteomes" id="UP000593719"/>
    </source>
</evidence>
<dbReference type="InterPro" id="IPR000396">
    <property type="entry name" value="Pdiesterase2"/>
</dbReference>
<dbReference type="InterPro" id="IPR036866">
    <property type="entry name" value="RibonucZ/Hydroxyglut_hydro"/>
</dbReference>
<keyword evidence="3" id="KW-1185">Reference proteome</keyword>
<dbReference type="Pfam" id="PF02112">
    <property type="entry name" value="PDEase_II"/>
    <property type="match status" value="1"/>
</dbReference>
<dbReference type="PANTHER" id="PTHR28283">
    <property type="entry name" value="3',5'-CYCLIC-NUCLEOTIDE PHOSPHODIESTERASE 1"/>
    <property type="match status" value="1"/>
</dbReference>
<reference evidence="2 3" key="1">
    <citation type="submission" date="2019-06" db="EMBL/GenBank/DDBJ databases">
        <title>Sulfurimonas gotlandica sp. nov., a chemoautotrophic and psychrotolerant epsilonproteobacterium isolated from a pelagic redoxcline, and an emended description of the genus Sulfurimonas.</title>
        <authorList>
            <person name="Wang S."/>
            <person name="Jiang L."/>
            <person name="Shao Z."/>
        </authorList>
    </citation>
    <scope>NUCLEOTIDE SEQUENCE [LARGE SCALE GENOMIC DNA]</scope>
    <source>
        <strain evidence="2 3">S2-6</strain>
    </source>
</reference>
<dbReference type="SMART" id="SM00849">
    <property type="entry name" value="Lactamase_B"/>
    <property type="match status" value="1"/>
</dbReference>
<dbReference type="Gene3D" id="3.60.15.10">
    <property type="entry name" value="Ribonuclease Z/Hydroxyacylglutathione hydrolase-like"/>
    <property type="match status" value="1"/>
</dbReference>
<accession>A0A7M1AZ87</accession>
<dbReference type="InterPro" id="IPR001279">
    <property type="entry name" value="Metallo-B-lactamas"/>
</dbReference>
<dbReference type="KEGG" id="ssei:FJR45_01840"/>
<evidence type="ECO:0000259" key="1">
    <source>
        <dbReference type="SMART" id="SM00849"/>
    </source>
</evidence>
<dbReference type="GO" id="GO:0047555">
    <property type="term" value="F:3',5'-cyclic-GMP phosphodiesterase activity"/>
    <property type="evidence" value="ECO:0007669"/>
    <property type="project" value="TreeGrafter"/>
</dbReference>
<sequence>MYENSIKILGAYGTKAKGFGTTSFMLDAGTVIDAGNLLNALAENSLHVEYIYLTHSHLDHISDIAYIVDNYFLQRRKTLHIIGLPQTIQALKKHFFNDTIWPDFSKIPLEGSEEMSIRYRDIYCNERYTLNNKTTIMPIETDHTVPSCGYIYKVNNRGVLITADTLSLENIINRLDNDREIKSLVVECSFPSSMENLAKVSKHLTPKLLFEALQKLQRDDMRLYINHIKPSYLKEITEEIEEFGGNFRPIILKDGDFINF</sequence>
<dbReference type="EMBL" id="CP041235">
    <property type="protein sequence ID" value="QOP42760.1"/>
    <property type="molecule type" value="Genomic_DNA"/>
</dbReference>
<dbReference type="PRINTS" id="PR00388">
    <property type="entry name" value="PDIESTERASE2"/>
</dbReference>
<gene>
    <name evidence="2" type="ORF">FJR45_01840</name>
</gene>
<dbReference type="GO" id="GO:0006198">
    <property type="term" value="P:cAMP catabolic process"/>
    <property type="evidence" value="ECO:0007669"/>
    <property type="project" value="InterPro"/>
</dbReference>
<dbReference type="PANTHER" id="PTHR28283:SF1">
    <property type="entry name" value="3',5'-CYCLIC-NUCLEOTIDE PHOSPHODIESTERASE 1"/>
    <property type="match status" value="1"/>
</dbReference>
<dbReference type="CDD" id="cd07735">
    <property type="entry name" value="class_II_PDE_MBL-fold"/>
    <property type="match status" value="1"/>
</dbReference>
<feature type="domain" description="Metallo-beta-lactamase" evidence="1">
    <location>
        <begin position="20"/>
        <end position="213"/>
    </location>
</feature>